<dbReference type="InterPro" id="IPR036097">
    <property type="entry name" value="HisK_dim/P_sf"/>
</dbReference>
<dbReference type="Gene3D" id="1.10.287.130">
    <property type="match status" value="1"/>
</dbReference>
<dbReference type="Pfam" id="PF02518">
    <property type="entry name" value="HATPase_c"/>
    <property type="match status" value="1"/>
</dbReference>
<dbReference type="RefSeq" id="WP_264542911.1">
    <property type="nucleotide sequence ID" value="NZ_BAABIP010000003.1"/>
</dbReference>
<comment type="catalytic activity">
    <reaction evidence="1">
        <text>ATP + protein L-histidine = ADP + protein N-phospho-L-histidine.</text>
        <dbReference type="EC" id="2.7.13.3"/>
    </reaction>
</comment>
<dbReference type="CDD" id="cd00075">
    <property type="entry name" value="HATPase"/>
    <property type="match status" value="1"/>
</dbReference>
<dbReference type="EMBL" id="BAABIP010000003">
    <property type="protein sequence ID" value="GAA4756777.1"/>
    <property type="molecule type" value="Genomic_DNA"/>
</dbReference>
<evidence type="ECO:0000259" key="8">
    <source>
        <dbReference type="PROSITE" id="PS50112"/>
    </source>
</evidence>
<dbReference type="SUPFAM" id="SSF55785">
    <property type="entry name" value="PYP-like sensor domain (PAS domain)"/>
    <property type="match status" value="3"/>
</dbReference>
<evidence type="ECO:0000313" key="11">
    <source>
        <dbReference type="Proteomes" id="UP001500141"/>
    </source>
</evidence>
<dbReference type="InterPro" id="IPR000014">
    <property type="entry name" value="PAS"/>
</dbReference>
<dbReference type="SUPFAM" id="SSF55874">
    <property type="entry name" value="ATPase domain of HSP90 chaperone/DNA topoisomerase II/histidine kinase"/>
    <property type="match status" value="1"/>
</dbReference>
<feature type="domain" description="PAC" evidence="9">
    <location>
        <begin position="654"/>
        <end position="706"/>
    </location>
</feature>
<protein>
    <recommendedName>
        <fullName evidence="2">histidine kinase</fullName>
        <ecNumber evidence="2">2.7.13.3</ecNumber>
    </recommendedName>
</protein>
<dbReference type="SMART" id="SM00086">
    <property type="entry name" value="PAC"/>
    <property type="match status" value="3"/>
</dbReference>
<dbReference type="InterPro" id="IPR036890">
    <property type="entry name" value="HATPase_C_sf"/>
</dbReference>
<dbReference type="PROSITE" id="PS50112">
    <property type="entry name" value="PAS"/>
    <property type="match status" value="2"/>
</dbReference>
<feature type="domain" description="PAS" evidence="8">
    <location>
        <begin position="599"/>
        <end position="650"/>
    </location>
</feature>
<dbReference type="InterPro" id="IPR003018">
    <property type="entry name" value="GAF"/>
</dbReference>
<dbReference type="InterPro" id="IPR013655">
    <property type="entry name" value="PAS_fold_3"/>
</dbReference>
<dbReference type="InterPro" id="IPR052162">
    <property type="entry name" value="Sensor_kinase/Photoreceptor"/>
</dbReference>
<keyword evidence="6" id="KW-0175">Coiled coil</keyword>
<evidence type="ECO:0000259" key="9">
    <source>
        <dbReference type="PROSITE" id="PS50113"/>
    </source>
</evidence>
<keyword evidence="5" id="KW-0418">Kinase</keyword>
<accession>A0ABP8ZHR7</accession>
<dbReference type="EC" id="2.7.13.3" evidence="2"/>
<dbReference type="PROSITE" id="PS50109">
    <property type="entry name" value="HIS_KIN"/>
    <property type="match status" value="1"/>
</dbReference>
<dbReference type="InterPro" id="IPR035965">
    <property type="entry name" value="PAS-like_dom_sf"/>
</dbReference>
<proteinExistence type="predicted"/>
<dbReference type="Proteomes" id="UP001500141">
    <property type="component" value="Unassembled WGS sequence"/>
</dbReference>
<evidence type="ECO:0000256" key="6">
    <source>
        <dbReference type="SAM" id="Coils"/>
    </source>
</evidence>
<sequence length="934" mass="108920">MHQNNYIKDHFFSYIKQDHELFNLIIVLNKKRFFVLDCINQDFLWMSRHLFKKLGFRDKENDLLFWKEYFQFSSQIFNDKIAVIEFKNDKGNKASSSTVIYKIFDENNSLKFIVGILESPLLFKTSTKKKNRIKHFQNTLDENEDRFNFISENISDGIYIIEKEQLVFASGAYLKMMCLTQSQKQQSHKVDMFSLVHPEDLEDVKNIIYGAAAQKLPSIKYVFRCRRGDGEYIWREDIMNILYNESKEPIKVVTIARDITQEKIEKIENEKRQKAIDLQNHLLIELYSSIDKEKLKDKIKEVTIIATKGLKIDRASFWEINNDELVCKNLFDKNENSHLKNQALKVREIPKYIAAVNNQVALVAYDVYDNEATSELIDNYLKPLGITDMLDIPIRANGKFYGVLCCEHRDDPRVWSENDISFARALADYLSLAIEENKRIQAEIQLNENQEQLKFISENTSDGILVIENNKISYVSPVFAKLSGYTESYIKKLSLGEVFNFIYPEDAIKISEIIYKNLSLQNEKFSYEYRFKGASGEYQWREDSANVIYNSNGSYSKYILVSRDISERKQTEKKLIESEQQLRLITENTSDGVAVIEGGRLTYVSPSYVKLLNYTKEEYLNYTPNDIYEKFHPDDLVRVKPYINECLMKQMKEFKYEMRFRDVNGEYHWREDSANVIYDEHGKSAKYIVVTRDISARKESDKEKNRLYEITEKQNQKLINFTHIVSHDIRSHTSNLSMILDLFEESNDSDEKREYFNMMKQSTNKLSDTIFFLNETVAIQSGGKNEFENLNLKQEIEQAILGINAIIKSNKAIININVDENIQIKATQSYLESIIFNLLTNAIKYHSKDRLPVINIVANVDNDETILQVSDNGLGIDLEKNKEKVFGMYKTFHGNSDAVGLGLFMVKNHIESMGGRVEVESEVNKGSTFTLYFV</sequence>
<dbReference type="CDD" id="cd00082">
    <property type="entry name" value="HisKA"/>
    <property type="match status" value="1"/>
</dbReference>
<dbReference type="InterPro" id="IPR000700">
    <property type="entry name" value="PAS-assoc_C"/>
</dbReference>
<dbReference type="InterPro" id="IPR003594">
    <property type="entry name" value="HATPase_dom"/>
</dbReference>
<dbReference type="Gene3D" id="3.30.450.40">
    <property type="match status" value="1"/>
</dbReference>
<dbReference type="SMART" id="SM00091">
    <property type="entry name" value="PAS"/>
    <property type="match status" value="3"/>
</dbReference>
<dbReference type="CDD" id="cd00130">
    <property type="entry name" value="PAS"/>
    <property type="match status" value="3"/>
</dbReference>
<evidence type="ECO:0000256" key="3">
    <source>
        <dbReference type="ARBA" id="ARBA00022553"/>
    </source>
</evidence>
<keyword evidence="11" id="KW-1185">Reference proteome</keyword>
<dbReference type="InterPro" id="IPR001610">
    <property type="entry name" value="PAC"/>
</dbReference>
<dbReference type="InterPro" id="IPR005467">
    <property type="entry name" value="His_kinase_dom"/>
</dbReference>
<dbReference type="PANTHER" id="PTHR43304:SF1">
    <property type="entry name" value="PAC DOMAIN-CONTAINING PROTEIN"/>
    <property type="match status" value="1"/>
</dbReference>
<evidence type="ECO:0000256" key="2">
    <source>
        <dbReference type="ARBA" id="ARBA00012438"/>
    </source>
</evidence>
<dbReference type="NCBIfam" id="TIGR00229">
    <property type="entry name" value="sensory_box"/>
    <property type="match status" value="3"/>
</dbReference>
<dbReference type="InterPro" id="IPR004358">
    <property type="entry name" value="Sig_transdc_His_kin-like_C"/>
</dbReference>
<dbReference type="PRINTS" id="PR00344">
    <property type="entry name" value="BCTRLSENSOR"/>
</dbReference>
<feature type="domain" description="PAS" evidence="8">
    <location>
        <begin position="449"/>
        <end position="521"/>
    </location>
</feature>
<keyword evidence="4" id="KW-0808">Transferase</keyword>
<comment type="caution">
    <text evidence="10">The sequence shown here is derived from an EMBL/GenBank/DDBJ whole genome shotgun (WGS) entry which is preliminary data.</text>
</comment>
<evidence type="ECO:0000256" key="1">
    <source>
        <dbReference type="ARBA" id="ARBA00000085"/>
    </source>
</evidence>
<evidence type="ECO:0000256" key="4">
    <source>
        <dbReference type="ARBA" id="ARBA00022679"/>
    </source>
</evidence>
<evidence type="ECO:0000259" key="7">
    <source>
        <dbReference type="PROSITE" id="PS50109"/>
    </source>
</evidence>
<gene>
    <name evidence="10" type="ORF">GCM10023230_00500</name>
</gene>
<dbReference type="InterPro" id="IPR029016">
    <property type="entry name" value="GAF-like_dom_sf"/>
</dbReference>
<dbReference type="Pfam" id="PF08447">
    <property type="entry name" value="PAS_3"/>
    <property type="match status" value="3"/>
</dbReference>
<keyword evidence="3" id="KW-0597">Phosphoprotein</keyword>
<dbReference type="PANTHER" id="PTHR43304">
    <property type="entry name" value="PHYTOCHROME-LIKE PROTEIN CPH1"/>
    <property type="match status" value="1"/>
</dbReference>
<evidence type="ECO:0000313" key="10">
    <source>
        <dbReference type="EMBL" id="GAA4756777.1"/>
    </source>
</evidence>
<organism evidence="10 11">
    <name type="scientific">Flavobacterium hankyongi</name>
    <dbReference type="NCBI Taxonomy" id="1176532"/>
    <lineage>
        <taxon>Bacteria</taxon>
        <taxon>Pseudomonadati</taxon>
        <taxon>Bacteroidota</taxon>
        <taxon>Flavobacteriia</taxon>
        <taxon>Flavobacteriales</taxon>
        <taxon>Flavobacteriaceae</taxon>
        <taxon>Flavobacterium</taxon>
    </lineage>
</organism>
<dbReference type="Gene3D" id="3.30.565.10">
    <property type="entry name" value="Histidine kinase-like ATPase, C-terminal domain"/>
    <property type="match status" value="1"/>
</dbReference>
<dbReference type="Gene3D" id="3.30.450.20">
    <property type="entry name" value="PAS domain"/>
    <property type="match status" value="3"/>
</dbReference>
<dbReference type="PROSITE" id="PS50113">
    <property type="entry name" value="PAC"/>
    <property type="match status" value="2"/>
</dbReference>
<dbReference type="SUPFAM" id="SSF47384">
    <property type="entry name" value="Homodimeric domain of signal transducing histidine kinase"/>
    <property type="match status" value="1"/>
</dbReference>
<dbReference type="Pfam" id="PF01590">
    <property type="entry name" value="GAF"/>
    <property type="match status" value="1"/>
</dbReference>
<reference evidence="11" key="1">
    <citation type="journal article" date="2019" name="Int. J. Syst. Evol. Microbiol.">
        <title>The Global Catalogue of Microorganisms (GCM) 10K type strain sequencing project: providing services to taxonomists for standard genome sequencing and annotation.</title>
        <authorList>
            <consortium name="The Broad Institute Genomics Platform"/>
            <consortium name="The Broad Institute Genome Sequencing Center for Infectious Disease"/>
            <person name="Wu L."/>
            <person name="Ma J."/>
        </authorList>
    </citation>
    <scope>NUCLEOTIDE SEQUENCE [LARGE SCALE GENOMIC DNA]</scope>
    <source>
        <strain evidence="11">JCM 18198</strain>
    </source>
</reference>
<feature type="domain" description="PAC" evidence="9">
    <location>
        <begin position="525"/>
        <end position="577"/>
    </location>
</feature>
<feature type="coiled-coil region" evidence="6">
    <location>
        <begin position="430"/>
        <end position="459"/>
    </location>
</feature>
<evidence type="ECO:0000256" key="5">
    <source>
        <dbReference type="ARBA" id="ARBA00022777"/>
    </source>
</evidence>
<name>A0ABP8ZHR7_9FLAO</name>
<dbReference type="InterPro" id="IPR003661">
    <property type="entry name" value="HisK_dim/P_dom"/>
</dbReference>
<feature type="domain" description="Histidine kinase" evidence="7">
    <location>
        <begin position="724"/>
        <end position="934"/>
    </location>
</feature>
<dbReference type="SMART" id="SM00065">
    <property type="entry name" value="GAF"/>
    <property type="match status" value="1"/>
</dbReference>
<dbReference type="SMART" id="SM00387">
    <property type="entry name" value="HATPase_c"/>
    <property type="match status" value="1"/>
</dbReference>
<dbReference type="SUPFAM" id="SSF55781">
    <property type="entry name" value="GAF domain-like"/>
    <property type="match status" value="1"/>
</dbReference>